<dbReference type="EMBL" id="BMAU01021379">
    <property type="protein sequence ID" value="GFY27040.1"/>
    <property type="molecule type" value="Genomic_DNA"/>
</dbReference>
<name>A0A8X6W2V8_TRICX</name>
<gene>
    <name evidence="1" type="ORF">TNCV_2066611</name>
</gene>
<protein>
    <submittedName>
        <fullName evidence="1">Uncharacterized protein</fullName>
    </submittedName>
</protein>
<dbReference type="Proteomes" id="UP000887159">
    <property type="component" value="Unassembled WGS sequence"/>
</dbReference>
<evidence type="ECO:0000313" key="1">
    <source>
        <dbReference type="EMBL" id="GFY27040.1"/>
    </source>
</evidence>
<accession>A0A8X6W2V8</accession>
<evidence type="ECO:0000313" key="2">
    <source>
        <dbReference type="Proteomes" id="UP000887159"/>
    </source>
</evidence>
<dbReference type="AlphaFoldDB" id="A0A8X6W2V8"/>
<sequence>MQKIDIIHDDGTCERSLECLFGLGAVGKIKFLRMFRHVRAQVLSSAEETWLQNYLRQLVLYLNDATVRKIPAHGESTRSAIRTPIRNKKTFSDCLAGHIGNQAAICSSFFYVKVNK</sequence>
<proteinExistence type="predicted"/>
<keyword evidence="2" id="KW-1185">Reference proteome</keyword>
<reference evidence="1" key="1">
    <citation type="submission" date="2020-08" db="EMBL/GenBank/DDBJ databases">
        <title>Multicomponent nature underlies the extraordinary mechanical properties of spider dragline silk.</title>
        <authorList>
            <person name="Kono N."/>
            <person name="Nakamura H."/>
            <person name="Mori M."/>
            <person name="Yoshida Y."/>
            <person name="Ohtoshi R."/>
            <person name="Malay A.D."/>
            <person name="Moran D.A.P."/>
            <person name="Tomita M."/>
            <person name="Numata K."/>
            <person name="Arakawa K."/>
        </authorList>
    </citation>
    <scope>NUCLEOTIDE SEQUENCE</scope>
</reference>
<comment type="caution">
    <text evidence="1">The sequence shown here is derived from an EMBL/GenBank/DDBJ whole genome shotgun (WGS) entry which is preliminary data.</text>
</comment>
<organism evidence="1 2">
    <name type="scientific">Trichonephila clavipes</name>
    <name type="common">Golden silk orbweaver</name>
    <name type="synonym">Nephila clavipes</name>
    <dbReference type="NCBI Taxonomy" id="2585209"/>
    <lineage>
        <taxon>Eukaryota</taxon>
        <taxon>Metazoa</taxon>
        <taxon>Ecdysozoa</taxon>
        <taxon>Arthropoda</taxon>
        <taxon>Chelicerata</taxon>
        <taxon>Arachnida</taxon>
        <taxon>Araneae</taxon>
        <taxon>Araneomorphae</taxon>
        <taxon>Entelegynae</taxon>
        <taxon>Araneoidea</taxon>
        <taxon>Nephilidae</taxon>
        <taxon>Trichonephila</taxon>
    </lineage>
</organism>